<dbReference type="InterPro" id="IPR008029">
    <property type="entry name" value="Phage_T7_Gp3_endoDNaseI"/>
</dbReference>
<organism evidence="1 2">
    <name type="scientific">Rhodospira trueperi</name>
    <dbReference type="NCBI Taxonomy" id="69960"/>
    <lineage>
        <taxon>Bacteria</taxon>
        <taxon>Pseudomonadati</taxon>
        <taxon>Pseudomonadota</taxon>
        <taxon>Alphaproteobacteria</taxon>
        <taxon>Rhodospirillales</taxon>
        <taxon>Rhodospirillaceae</taxon>
        <taxon>Rhodospira</taxon>
    </lineage>
</organism>
<dbReference type="SUPFAM" id="SSF52980">
    <property type="entry name" value="Restriction endonuclease-like"/>
    <property type="match status" value="1"/>
</dbReference>
<dbReference type="InterPro" id="IPR011335">
    <property type="entry name" value="Restrct_endonuc-II-like"/>
</dbReference>
<reference evidence="1 2" key="1">
    <citation type="submission" date="2016-10" db="EMBL/GenBank/DDBJ databases">
        <authorList>
            <person name="de Groot N.N."/>
        </authorList>
    </citation>
    <scope>NUCLEOTIDE SEQUENCE [LARGE SCALE GENOMIC DNA]</scope>
    <source>
        <strain evidence="1 2">ATCC 700224</strain>
    </source>
</reference>
<dbReference type="EMBL" id="FNAP01000017">
    <property type="protein sequence ID" value="SDE94905.1"/>
    <property type="molecule type" value="Genomic_DNA"/>
</dbReference>
<dbReference type="GO" id="GO:0015074">
    <property type="term" value="P:DNA integration"/>
    <property type="evidence" value="ECO:0007669"/>
    <property type="project" value="InterPro"/>
</dbReference>
<protein>
    <submittedName>
        <fullName evidence="1">Phage endonuclease I</fullName>
    </submittedName>
</protein>
<keyword evidence="1" id="KW-0255">Endonuclease</keyword>
<evidence type="ECO:0000313" key="2">
    <source>
        <dbReference type="Proteomes" id="UP000199412"/>
    </source>
</evidence>
<keyword evidence="1" id="KW-0378">Hydrolase</keyword>
<dbReference type="GO" id="GO:0016032">
    <property type="term" value="P:viral process"/>
    <property type="evidence" value="ECO:0007669"/>
    <property type="project" value="InterPro"/>
</dbReference>
<accession>A0A1G7H3G4</accession>
<keyword evidence="2" id="KW-1185">Reference proteome</keyword>
<dbReference type="STRING" id="69960.SAMN05421720_11744"/>
<evidence type="ECO:0000313" key="1">
    <source>
        <dbReference type="EMBL" id="SDE94905.1"/>
    </source>
</evidence>
<dbReference type="Proteomes" id="UP000199412">
    <property type="component" value="Unassembled WGS sequence"/>
</dbReference>
<proteinExistence type="predicted"/>
<keyword evidence="1" id="KW-0540">Nuclease</keyword>
<dbReference type="Gene3D" id="3.40.91.30">
    <property type="match status" value="1"/>
</dbReference>
<gene>
    <name evidence="1" type="ORF">SAMN05421720_11744</name>
</gene>
<dbReference type="AlphaFoldDB" id="A0A1G7H3G4"/>
<sequence length="108" mass="12615">MGVVYGHEVTCIPYGDTYYLPDFTVTLPDGYVFFIEAKGWMPERDVKKYAHVLGSHCDVFRRPEIDLRFVLQNPNGKAGRSKTTVAKRVERWGWKWSGKHMPEDWFTT</sequence>
<name>A0A1G7H3G4_9PROT</name>
<dbReference type="Pfam" id="PF05367">
    <property type="entry name" value="Phage_endo_I"/>
    <property type="match status" value="1"/>
</dbReference>
<dbReference type="GO" id="GO:0008833">
    <property type="term" value="F:deoxyribonuclease IV (phage-T4-induced) activity"/>
    <property type="evidence" value="ECO:0007669"/>
    <property type="project" value="InterPro"/>
</dbReference>